<protein>
    <recommendedName>
        <fullName evidence="3">SAP domain-containing protein</fullName>
    </recommendedName>
</protein>
<gene>
    <name evidence="1" type="ORF">BUW47_07375</name>
</gene>
<dbReference type="Proteomes" id="UP000185427">
    <property type="component" value="Chromosome"/>
</dbReference>
<accession>A0A0F4HEV2</accession>
<proteinExistence type="predicted"/>
<organism evidence="1 2">
    <name type="scientific">Limosilactobacillus fermentum</name>
    <name type="common">Lactobacillus fermentum</name>
    <dbReference type="NCBI Taxonomy" id="1613"/>
    <lineage>
        <taxon>Bacteria</taxon>
        <taxon>Bacillati</taxon>
        <taxon>Bacillota</taxon>
        <taxon>Bacilli</taxon>
        <taxon>Lactobacillales</taxon>
        <taxon>Lactobacillaceae</taxon>
        <taxon>Limosilactobacillus</taxon>
    </lineage>
</organism>
<dbReference type="AlphaFoldDB" id="A0A0F4HEV2"/>
<evidence type="ECO:0000313" key="1">
    <source>
        <dbReference type="EMBL" id="APU46252.1"/>
    </source>
</evidence>
<dbReference type="EMBL" id="CP019030">
    <property type="protein sequence ID" value="APU46252.1"/>
    <property type="molecule type" value="Genomic_DNA"/>
</dbReference>
<sequence length="210" mass="25061">MFVLKIPNTLSEFTQKYYYKTELIKLCRQYKLPTSGTKAELNSCITKYLKGVPSSKIKLIRNNRNRHPLQYSEISLDTKLINSGFCFNNAARQWFANYFGVEKFSFSKKMAIIKRKAEAEHDTEITVGDLIHQMESWNQDKTALSAEERTYQWNNFIRDFFKDQTTTQYRQRLKVASILWKKVRVSKKDKVYHHDLLKKYDNKIQEYKIN</sequence>
<dbReference type="PATRIC" id="fig|1613.32.peg.435"/>
<reference evidence="1 2" key="1">
    <citation type="submission" date="2016-12" db="EMBL/GenBank/DDBJ databases">
        <title>Complete Genome Sequence of Lactobacillus fermentum Strain SNUV175, a Probiotic for Treatment of Bacterial Vaginosis.</title>
        <authorList>
            <person name="Lee S."/>
            <person name="You H.J."/>
            <person name="Kwon B."/>
            <person name="Ko G."/>
        </authorList>
    </citation>
    <scope>NUCLEOTIDE SEQUENCE [LARGE SCALE GENOMIC DNA]</scope>
    <source>
        <strain evidence="1 2">SNUV175</strain>
    </source>
</reference>
<dbReference type="Pfam" id="PF18953">
    <property type="entry name" value="SAP_new25"/>
    <property type="match status" value="1"/>
</dbReference>
<evidence type="ECO:0000313" key="2">
    <source>
        <dbReference type="Proteomes" id="UP000185427"/>
    </source>
</evidence>
<name>A0A0F4HEV2_LIMFE</name>
<evidence type="ECO:0008006" key="3">
    <source>
        <dbReference type="Google" id="ProtNLM"/>
    </source>
</evidence>